<protein>
    <recommendedName>
        <fullName evidence="6">MmgE/PrpD family protein</fullName>
    </recommendedName>
</protein>
<sequence>MSPIPLSVQLAEKLSTISIATASREEVSLVVQAFVDTIGCILIGRQYPSVRTVSKIFGQPPGKSLIIGAGSQRTTDLDATVINGVASHVVDYDDMVDGSHPSVTLVPVILALAEELDSPGEDILNAYIAGFETHQRLLRVLFPHHYNNGWHPTATMGTFAAASACASLLKFDITQTATTLSVAASMASGIKANIGTMVKSYHVGQCGRNGLLAATLVKNGFDANLTALEHPAGFFHAYDGLDNVDPTRLLSDWPRGLAIARGPWSLKPYPCCGSTHTAIRVAFKLRKEHNLDLSRIQSILVTVHEDRIPHTNRPFPKSALDSKFSIQYSTARALASGNVRLAHFEGTAYLEDTIQQLLGKITVQARPQSKNRDISEICAGSILLTMDDGKELFAELPGFLGPGSTAPFTEAELWEKFSDCTRLGLDEKVSRLLFDELLKLPQQRSLKDILLLLEQANLA</sequence>
<dbReference type="OrthoDB" id="10267976at2759"/>
<dbReference type="RefSeq" id="XP_033667876.1">
    <property type="nucleotide sequence ID" value="XM_033812810.1"/>
</dbReference>
<evidence type="ECO:0000313" key="5">
    <source>
        <dbReference type="Proteomes" id="UP000799537"/>
    </source>
</evidence>
<evidence type="ECO:0000259" key="2">
    <source>
        <dbReference type="Pfam" id="PF03972"/>
    </source>
</evidence>
<dbReference type="Proteomes" id="UP000799537">
    <property type="component" value="Unassembled WGS sequence"/>
</dbReference>
<evidence type="ECO:0008006" key="6">
    <source>
        <dbReference type="Google" id="ProtNLM"/>
    </source>
</evidence>
<comment type="similarity">
    <text evidence="1">Belongs to the PrpD family.</text>
</comment>
<feature type="domain" description="MmgE/PrpD N-terminal" evidence="2">
    <location>
        <begin position="9"/>
        <end position="242"/>
    </location>
</feature>
<feature type="domain" description="MmgE/PrpD C-terminal" evidence="3">
    <location>
        <begin position="269"/>
        <end position="428"/>
    </location>
</feature>
<dbReference type="AlphaFoldDB" id="A0A6A6CI92"/>
<dbReference type="GeneID" id="54566082"/>
<accession>A0A6A6CI92</accession>
<dbReference type="Pfam" id="PF03972">
    <property type="entry name" value="MmgE_PrpD_N"/>
    <property type="match status" value="1"/>
</dbReference>
<dbReference type="InterPro" id="IPR036148">
    <property type="entry name" value="MmgE/PrpD_sf"/>
</dbReference>
<organism evidence="4 5">
    <name type="scientific">Zasmidium cellare ATCC 36951</name>
    <dbReference type="NCBI Taxonomy" id="1080233"/>
    <lineage>
        <taxon>Eukaryota</taxon>
        <taxon>Fungi</taxon>
        <taxon>Dikarya</taxon>
        <taxon>Ascomycota</taxon>
        <taxon>Pezizomycotina</taxon>
        <taxon>Dothideomycetes</taxon>
        <taxon>Dothideomycetidae</taxon>
        <taxon>Mycosphaerellales</taxon>
        <taxon>Mycosphaerellaceae</taxon>
        <taxon>Zasmidium</taxon>
    </lineage>
</organism>
<name>A0A6A6CI92_ZASCE</name>
<dbReference type="Gene3D" id="1.10.4100.10">
    <property type="entry name" value="2-methylcitrate dehydratase PrpD"/>
    <property type="match status" value="1"/>
</dbReference>
<evidence type="ECO:0000256" key="1">
    <source>
        <dbReference type="ARBA" id="ARBA00006174"/>
    </source>
</evidence>
<gene>
    <name evidence="4" type="ORF">M409DRAFT_54745</name>
</gene>
<dbReference type="GO" id="GO:0016829">
    <property type="term" value="F:lyase activity"/>
    <property type="evidence" value="ECO:0007669"/>
    <property type="project" value="InterPro"/>
</dbReference>
<dbReference type="PANTHER" id="PTHR16943">
    <property type="entry name" value="2-METHYLCITRATE DEHYDRATASE-RELATED"/>
    <property type="match status" value="1"/>
</dbReference>
<dbReference type="Gene3D" id="3.30.1330.120">
    <property type="entry name" value="2-methylcitrate dehydratase PrpD"/>
    <property type="match status" value="1"/>
</dbReference>
<dbReference type="InterPro" id="IPR042183">
    <property type="entry name" value="MmgE/PrpD_sf_1"/>
</dbReference>
<keyword evidence="5" id="KW-1185">Reference proteome</keyword>
<dbReference type="EMBL" id="ML993595">
    <property type="protein sequence ID" value="KAF2166987.1"/>
    <property type="molecule type" value="Genomic_DNA"/>
</dbReference>
<dbReference type="SUPFAM" id="SSF103378">
    <property type="entry name" value="2-methylcitrate dehydratase PrpD"/>
    <property type="match status" value="1"/>
</dbReference>
<dbReference type="InterPro" id="IPR045336">
    <property type="entry name" value="MmgE_PrpD_N"/>
</dbReference>
<evidence type="ECO:0000259" key="3">
    <source>
        <dbReference type="Pfam" id="PF19305"/>
    </source>
</evidence>
<reference evidence="4" key="1">
    <citation type="journal article" date="2020" name="Stud. Mycol.">
        <title>101 Dothideomycetes genomes: a test case for predicting lifestyles and emergence of pathogens.</title>
        <authorList>
            <person name="Haridas S."/>
            <person name="Albert R."/>
            <person name="Binder M."/>
            <person name="Bloem J."/>
            <person name="Labutti K."/>
            <person name="Salamov A."/>
            <person name="Andreopoulos B."/>
            <person name="Baker S."/>
            <person name="Barry K."/>
            <person name="Bills G."/>
            <person name="Bluhm B."/>
            <person name="Cannon C."/>
            <person name="Castanera R."/>
            <person name="Culley D."/>
            <person name="Daum C."/>
            <person name="Ezra D."/>
            <person name="Gonzalez J."/>
            <person name="Henrissat B."/>
            <person name="Kuo A."/>
            <person name="Liang C."/>
            <person name="Lipzen A."/>
            <person name="Lutzoni F."/>
            <person name="Magnuson J."/>
            <person name="Mondo S."/>
            <person name="Nolan M."/>
            <person name="Ohm R."/>
            <person name="Pangilinan J."/>
            <person name="Park H.-J."/>
            <person name="Ramirez L."/>
            <person name="Alfaro M."/>
            <person name="Sun H."/>
            <person name="Tritt A."/>
            <person name="Yoshinaga Y."/>
            <person name="Zwiers L.-H."/>
            <person name="Turgeon B."/>
            <person name="Goodwin S."/>
            <person name="Spatafora J."/>
            <person name="Crous P."/>
            <person name="Grigoriev I."/>
        </authorList>
    </citation>
    <scope>NUCLEOTIDE SEQUENCE</scope>
    <source>
        <strain evidence="4">ATCC 36951</strain>
    </source>
</reference>
<dbReference type="InterPro" id="IPR005656">
    <property type="entry name" value="MmgE_PrpD"/>
</dbReference>
<dbReference type="PANTHER" id="PTHR16943:SF8">
    <property type="entry name" value="2-METHYLCITRATE DEHYDRATASE"/>
    <property type="match status" value="1"/>
</dbReference>
<dbReference type="Pfam" id="PF19305">
    <property type="entry name" value="MmgE_PrpD_C"/>
    <property type="match status" value="1"/>
</dbReference>
<evidence type="ECO:0000313" key="4">
    <source>
        <dbReference type="EMBL" id="KAF2166987.1"/>
    </source>
</evidence>
<dbReference type="InterPro" id="IPR042188">
    <property type="entry name" value="MmgE/PrpD_sf_2"/>
</dbReference>
<proteinExistence type="inferred from homology"/>
<dbReference type="InterPro" id="IPR045337">
    <property type="entry name" value="MmgE_PrpD_C"/>
</dbReference>